<sequence>MIIIFILIIKLFSNSVNMSELENKIESIVQEEAIAKLEEEEEKKNDDKK</sequence>
<reference evidence="2" key="1">
    <citation type="submission" date="2015-10" db="EMBL/GenBank/DDBJ databases">
        <title>Draft Genome Sequences of 11 Lactococcus lactis subspecies cremoris strains.</title>
        <authorList>
            <person name="Wels M."/>
            <person name="Backus L."/>
            <person name="Boekhorst J."/>
            <person name="Dijkstra A."/>
            <person name="Beerthuizen M."/>
            <person name="Kelly W."/>
            <person name="Siezen R."/>
            <person name="Bachmann H."/>
            <person name="Van Hijum S."/>
        </authorList>
    </citation>
    <scope>NUCLEOTIDE SEQUENCE [LARGE SCALE GENOMIC DNA]</scope>
    <source>
        <strain evidence="2">N42</strain>
    </source>
</reference>
<accession>A0A0V8DDV8</accession>
<evidence type="ECO:0000313" key="1">
    <source>
        <dbReference type="EMBL" id="KSU24944.1"/>
    </source>
</evidence>
<dbReference type="AlphaFoldDB" id="A0A0V8DDV8"/>
<proteinExistence type="predicted"/>
<dbReference type="PATRIC" id="fig|1360.107.peg.1323"/>
<gene>
    <name evidence="1" type="ORF">N42_2163</name>
</gene>
<protein>
    <submittedName>
        <fullName evidence="1">Uncharacterized protein</fullName>
    </submittedName>
</protein>
<dbReference type="EMBL" id="LKLW01000145">
    <property type="protein sequence ID" value="KSU24944.1"/>
    <property type="molecule type" value="Genomic_DNA"/>
</dbReference>
<name>A0A0V8DDV8_LACLL</name>
<comment type="caution">
    <text evidence="1">The sequence shown here is derived from an EMBL/GenBank/DDBJ whole genome shotgun (WGS) entry which is preliminary data.</text>
</comment>
<organism evidence="1 2">
    <name type="scientific">Lactococcus lactis subsp. lactis</name>
    <name type="common">Streptococcus lactis</name>
    <dbReference type="NCBI Taxonomy" id="1360"/>
    <lineage>
        <taxon>Bacteria</taxon>
        <taxon>Bacillati</taxon>
        <taxon>Bacillota</taxon>
        <taxon>Bacilli</taxon>
        <taxon>Lactobacillales</taxon>
        <taxon>Streptococcaceae</taxon>
        <taxon>Lactococcus</taxon>
    </lineage>
</organism>
<dbReference type="Proteomes" id="UP000052991">
    <property type="component" value="Unassembled WGS sequence"/>
</dbReference>
<evidence type="ECO:0000313" key="2">
    <source>
        <dbReference type="Proteomes" id="UP000052991"/>
    </source>
</evidence>